<dbReference type="RefSeq" id="WP_087136454.1">
    <property type="nucleotide sequence ID" value="NZ_FUKR01000022.1"/>
</dbReference>
<gene>
    <name evidence="1" type="ORF">FM119_04385</name>
</gene>
<dbReference type="EMBL" id="FUKR01000022">
    <property type="protein sequence ID" value="SJN24644.1"/>
    <property type="molecule type" value="Genomic_DNA"/>
</dbReference>
<accession>A0A1R4IY69</accession>
<dbReference type="AlphaFoldDB" id="A0A1R4IY69"/>
<evidence type="ECO:0008006" key="3">
    <source>
        <dbReference type="Google" id="ProtNLM"/>
    </source>
</evidence>
<name>A0A1R4IY69_9MICO</name>
<proteinExistence type="predicted"/>
<protein>
    <recommendedName>
        <fullName evidence="3">Helix-turn-helix domain-containing protein</fullName>
    </recommendedName>
</protein>
<dbReference type="Proteomes" id="UP000196778">
    <property type="component" value="Unassembled WGS sequence"/>
</dbReference>
<dbReference type="InterPro" id="IPR009061">
    <property type="entry name" value="DNA-bd_dom_put_sf"/>
</dbReference>
<sequence length="64" mass="7181">MSGPVLNHRKAAEYCGLAPQTLENLNHLGKGPKRFKNGSRNAYYPADLDAWLEERLVRVEQVSA</sequence>
<organism evidence="1 2">
    <name type="scientific">Mycetocola reblochoni REB411</name>
    <dbReference type="NCBI Taxonomy" id="1255698"/>
    <lineage>
        <taxon>Bacteria</taxon>
        <taxon>Bacillati</taxon>
        <taxon>Actinomycetota</taxon>
        <taxon>Actinomycetes</taxon>
        <taxon>Micrococcales</taxon>
        <taxon>Microbacteriaceae</taxon>
        <taxon>Mycetocola</taxon>
    </lineage>
</organism>
<keyword evidence="2" id="KW-1185">Reference proteome</keyword>
<reference evidence="2" key="1">
    <citation type="submission" date="2017-02" db="EMBL/GenBank/DDBJ databases">
        <authorList>
            <person name="Dridi B."/>
        </authorList>
    </citation>
    <scope>NUCLEOTIDE SEQUENCE [LARGE SCALE GENOMIC DNA]</scope>
    <source>
        <strain evidence="2">EB411</strain>
    </source>
</reference>
<evidence type="ECO:0000313" key="1">
    <source>
        <dbReference type="EMBL" id="SJN24644.1"/>
    </source>
</evidence>
<evidence type="ECO:0000313" key="2">
    <source>
        <dbReference type="Proteomes" id="UP000196778"/>
    </source>
</evidence>
<dbReference type="OrthoDB" id="194758at2"/>
<dbReference type="SUPFAM" id="SSF46955">
    <property type="entry name" value="Putative DNA-binding domain"/>
    <property type="match status" value="1"/>
</dbReference>